<dbReference type="OrthoDB" id="286811at2759"/>
<evidence type="ECO:0000256" key="4">
    <source>
        <dbReference type="ARBA" id="ARBA00022660"/>
    </source>
</evidence>
<dbReference type="EMBL" id="LKEB01000004">
    <property type="protein sequence ID" value="ROW16660.1"/>
    <property type="molecule type" value="Genomic_DNA"/>
</dbReference>
<name>A0A423XJP2_9PEZI</name>
<keyword evidence="7" id="KW-0496">Mitochondrion</keyword>
<evidence type="ECO:0000256" key="3">
    <source>
        <dbReference type="ARBA" id="ARBA00022448"/>
    </source>
</evidence>
<proteinExistence type="inferred from homology"/>
<evidence type="ECO:0000256" key="6">
    <source>
        <dbReference type="ARBA" id="ARBA00022982"/>
    </source>
</evidence>
<keyword evidence="8" id="KW-0472">Membrane</keyword>
<evidence type="ECO:0000313" key="10">
    <source>
        <dbReference type="EMBL" id="ROW16660.1"/>
    </source>
</evidence>
<comment type="caution">
    <text evidence="10">The sequence shown here is derived from an EMBL/GenBank/DDBJ whole genome shotgun (WGS) entry which is preliminary data.</text>
</comment>
<organism evidence="10 11">
    <name type="scientific">Cytospora leucostoma</name>
    <dbReference type="NCBI Taxonomy" id="1230097"/>
    <lineage>
        <taxon>Eukaryota</taxon>
        <taxon>Fungi</taxon>
        <taxon>Dikarya</taxon>
        <taxon>Ascomycota</taxon>
        <taxon>Pezizomycotina</taxon>
        <taxon>Sordariomycetes</taxon>
        <taxon>Sordariomycetidae</taxon>
        <taxon>Diaporthales</taxon>
        <taxon>Cytosporaceae</taxon>
        <taxon>Cytospora</taxon>
    </lineage>
</organism>
<dbReference type="PANTHER" id="PTHR12653:SF0">
    <property type="entry name" value="NADH DEHYDROGENASE [UBIQUINONE] 1 ALPHA SUBCOMPLEX SUBUNIT 5"/>
    <property type="match status" value="1"/>
</dbReference>
<feature type="region of interest" description="Disordered" evidence="9">
    <location>
        <begin position="136"/>
        <end position="157"/>
    </location>
</feature>
<evidence type="ECO:0000313" key="11">
    <source>
        <dbReference type="Proteomes" id="UP000285146"/>
    </source>
</evidence>
<keyword evidence="11" id="KW-1185">Reference proteome</keyword>
<accession>A0A423XJP2</accession>
<dbReference type="GO" id="GO:0005743">
    <property type="term" value="C:mitochondrial inner membrane"/>
    <property type="evidence" value="ECO:0007669"/>
    <property type="project" value="UniProtKB-SubCell"/>
</dbReference>
<evidence type="ECO:0000256" key="8">
    <source>
        <dbReference type="ARBA" id="ARBA00023136"/>
    </source>
</evidence>
<dbReference type="GO" id="GO:0022904">
    <property type="term" value="P:respiratory electron transport chain"/>
    <property type="evidence" value="ECO:0007669"/>
    <property type="project" value="InterPro"/>
</dbReference>
<keyword evidence="6" id="KW-0249">Electron transport</keyword>
<evidence type="ECO:0000256" key="5">
    <source>
        <dbReference type="ARBA" id="ARBA00022792"/>
    </source>
</evidence>
<comment type="subcellular location">
    <subcellularLocation>
        <location evidence="1">Mitochondrion inner membrane</location>
        <topology evidence="1">Peripheral membrane protein</topology>
        <orientation evidence="1">Matrix side</orientation>
    </subcellularLocation>
</comment>
<dbReference type="PANTHER" id="PTHR12653">
    <property type="entry name" value="NADH-UBIQUINONE OXIDOREDUCTASE 13 KD-B SUBUNIT"/>
    <property type="match status" value="1"/>
</dbReference>
<keyword evidence="4" id="KW-0679">Respiratory chain</keyword>
<dbReference type="AlphaFoldDB" id="A0A423XJP2"/>
<sequence length="240" mass="27272">MRRTFRLLASVKPARYLEAGAPTGLTGLYTNATPRATLLYLYSSTLDKLKAVPESSVYRQSVEALTNHRRSIVEQVKPAGYDEWLAKARGILAEHPEYFKELSQKTEDGSHAAGVERDGKFFVVRKAKPARDVREEEWDGELDVGTEPGGSRTVEEKKYQESVFDDPFEGFNVEWEDEPKLTAEQVEELENKIGAGLVEEVIQVAEGELQLVDTIVESRAWESLDEKPREGQWSYFERKE</sequence>
<reference evidence="10 11" key="1">
    <citation type="submission" date="2015-09" db="EMBL/GenBank/DDBJ databases">
        <title>Host preference determinants of Valsa canker pathogens revealed by comparative genomics.</title>
        <authorList>
            <person name="Yin Z."/>
            <person name="Huang L."/>
        </authorList>
    </citation>
    <scope>NUCLEOTIDE SEQUENCE [LARGE SCALE GENOMIC DNA]</scope>
    <source>
        <strain evidence="10 11">SXYLt</strain>
    </source>
</reference>
<dbReference type="Pfam" id="PF04716">
    <property type="entry name" value="ETC_C1_NDUFA5"/>
    <property type="match status" value="1"/>
</dbReference>
<keyword evidence="3" id="KW-0813">Transport</keyword>
<comment type="similarity">
    <text evidence="2">Belongs to the complex I NDUFA5 subunit family.</text>
</comment>
<evidence type="ECO:0000256" key="2">
    <source>
        <dbReference type="ARBA" id="ARBA00010261"/>
    </source>
</evidence>
<evidence type="ECO:0000256" key="7">
    <source>
        <dbReference type="ARBA" id="ARBA00023128"/>
    </source>
</evidence>
<dbReference type="Proteomes" id="UP000285146">
    <property type="component" value="Unassembled WGS sequence"/>
</dbReference>
<evidence type="ECO:0000256" key="1">
    <source>
        <dbReference type="ARBA" id="ARBA00004443"/>
    </source>
</evidence>
<keyword evidence="5" id="KW-0999">Mitochondrion inner membrane</keyword>
<dbReference type="InParanoid" id="A0A423XJP2"/>
<gene>
    <name evidence="10" type="ORF">VPNG_01708</name>
</gene>
<dbReference type="InterPro" id="IPR006806">
    <property type="entry name" value="NDUFA5"/>
</dbReference>
<evidence type="ECO:0008006" key="12">
    <source>
        <dbReference type="Google" id="ProtNLM"/>
    </source>
</evidence>
<dbReference type="STRING" id="1230097.A0A423XJP2"/>
<evidence type="ECO:0000256" key="9">
    <source>
        <dbReference type="SAM" id="MobiDB-lite"/>
    </source>
</evidence>
<protein>
    <recommendedName>
        <fullName evidence="12">NADH-ubiquinone oxidoreductase 29.9 kDa subunit</fullName>
    </recommendedName>
</protein>